<dbReference type="RefSeq" id="WP_056950244.1">
    <property type="nucleotide sequence ID" value="NZ_AZEX01000027.1"/>
</dbReference>
<name>A0A0R1RV42_9LACO</name>
<comment type="caution">
    <text evidence="2">The sequence shown here is derived from an EMBL/GenBank/DDBJ whole genome shotgun (WGS) entry which is preliminary data.</text>
</comment>
<dbReference type="NCBIfam" id="TIGR01906">
    <property type="entry name" value="integ_TIGR01906"/>
    <property type="match status" value="1"/>
</dbReference>
<keyword evidence="1" id="KW-0812">Transmembrane</keyword>
<feature type="transmembrane region" description="Helical" evidence="1">
    <location>
        <begin position="134"/>
        <end position="161"/>
    </location>
</feature>
<dbReference type="EMBL" id="AZEX01000027">
    <property type="protein sequence ID" value="KRL60992.1"/>
    <property type="molecule type" value="Genomic_DNA"/>
</dbReference>
<feature type="transmembrane region" description="Helical" evidence="1">
    <location>
        <begin position="96"/>
        <end position="113"/>
    </location>
</feature>
<keyword evidence="1" id="KW-1133">Transmembrane helix</keyword>
<evidence type="ECO:0000313" key="3">
    <source>
        <dbReference type="Proteomes" id="UP000051264"/>
    </source>
</evidence>
<protein>
    <recommendedName>
        <fullName evidence="4">Integral membrane protein</fullName>
    </recommendedName>
</protein>
<dbReference type="Pfam" id="PF07314">
    <property type="entry name" value="Lit"/>
    <property type="match status" value="1"/>
</dbReference>
<evidence type="ECO:0000313" key="2">
    <source>
        <dbReference type="EMBL" id="KRL60992.1"/>
    </source>
</evidence>
<dbReference type="Proteomes" id="UP000051264">
    <property type="component" value="Unassembled WGS sequence"/>
</dbReference>
<organism evidence="2 3">
    <name type="scientific">Latilactobacillus fuchuensis DSM 14340 = JCM 11249</name>
    <dbReference type="NCBI Taxonomy" id="1423747"/>
    <lineage>
        <taxon>Bacteria</taxon>
        <taxon>Bacillati</taxon>
        <taxon>Bacillota</taxon>
        <taxon>Bacilli</taxon>
        <taxon>Lactobacillales</taxon>
        <taxon>Lactobacillaceae</taxon>
        <taxon>Latilactobacillus</taxon>
    </lineage>
</organism>
<gene>
    <name evidence="2" type="ORF">FC69_GL001006</name>
</gene>
<dbReference type="PATRIC" id="fig|1423747.3.peg.1027"/>
<accession>A0A0R1RV42</accession>
<keyword evidence="1" id="KW-0472">Membrane</keyword>
<dbReference type="OrthoDB" id="9813051at2"/>
<evidence type="ECO:0000256" key="1">
    <source>
        <dbReference type="SAM" id="Phobius"/>
    </source>
</evidence>
<dbReference type="STRING" id="1423747.FC69_GL001006"/>
<evidence type="ECO:0008006" key="4">
    <source>
        <dbReference type="Google" id="ProtNLM"/>
    </source>
</evidence>
<feature type="transmembrane region" description="Helical" evidence="1">
    <location>
        <begin position="12"/>
        <end position="37"/>
    </location>
</feature>
<dbReference type="eggNOG" id="COG4478">
    <property type="taxonomic scope" value="Bacteria"/>
</dbReference>
<sequence length="211" mass="24332">MASLKRRVVSLSGWLVTWLALLSGAVVLTCLLSWLIYPLVSSSGHLAANQQLSQPQLLKNFNQLMRYLLLPGGQLRLPDFPMSTNGYQHFVEVKRLFLLAEVVCLITIGPAIWQWRQRQQQAKLWQYIAPMQMALVLPIVFGFIASMNFERFFIAFHQLLFRNLDWQFDPAVDPIILVLPASYFAICFGLFFILIEGSFGWLLWRGKRALR</sequence>
<dbReference type="InterPro" id="IPR010178">
    <property type="entry name" value="Lit"/>
</dbReference>
<proteinExistence type="predicted"/>
<dbReference type="AlphaFoldDB" id="A0A0R1RV42"/>
<feature type="transmembrane region" description="Helical" evidence="1">
    <location>
        <begin position="181"/>
        <end position="204"/>
    </location>
</feature>
<reference evidence="2 3" key="1">
    <citation type="journal article" date="2015" name="Genome Announc.">
        <title>Expanding the biotechnology potential of lactobacilli through comparative genomics of 213 strains and associated genera.</title>
        <authorList>
            <person name="Sun Z."/>
            <person name="Harris H.M."/>
            <person name="McCann A."/>
            <person name="Guo C."/>
            <person name="Argimon S."/>
            <person name="Zhang W."/>
            <person name="Yang X."/>
            <person name="Jeffery I.B."/>
            <person name="Cooney J.C."/>
            <person name="Kagawa T.F."/>
            <person name="Liu W."/>
            <person name="Song Y."/>
            <person name="Salvetti E."/>
            <person name="Wrobel A."/>
            <person name="Rasinkangas P."/>
            <person name="Parkhill J."/>
            <person name="Rea M.C."/>
            <person name="O'Sullivan O."/>
            <person name="Ritari J."/>
            <person name="Douillard F.P."/>
            <person name="Paul Ross R."/>
            <person name="Yang R."/>
            <person name="Briner A.E."/>
            <person name="Felis G.E."/>
            <person name="de Vos W.M."/>
            <person name="Barrangou R."/>
            <person name="Klaenhammer T.R."/>
            <person name="Caufield P.W."/>
            <person name="Cui Y."/>
            <person name="Zhang H."/>
            <person name="O'Toole P.W."/>
        </authorList>
    </citation>
    <scope>NUCLEOTIDE SEQUENCE [LARGE SCALE GENOMIC DNA]</scope>
    <source>
        <strain evidence="2 3">DSM 14340</strain>
    </source>
</reference>